<evidence type="ECO:0000256" key="1">
    <source>
        <dbReference type="ARBA" id="ARBA00004123"/>
    </source>
</evidence>
<accession>A0A8D9ACV2</accession>
<dbReference type="InterPro" id="IPR000814">
    <property type="entry name" value="TBP"/>
</dbReference>
<dbReference type="FunFam" id="3.30.310.10:FF:000005">
    <property type="entry name" value="TATA box-binding protein-like 1"/>
    <property type="match status" value="1"/>
</dbReference>
<dbReference type="InterPro" id="IPR012295">
    <property type="entry name" value="TBP_dom_sf"/>
</dbReference>
<evidence type="ECO:0000256" key="5">
    <source>
        <dbReference type="ARBA" id="ARBA00023015"/>
    </source>
</evidence>
<evidence type="ECO:0000256" key="9">
    <source>
        <dbReference type="ARBA" id="ARBA00023474"/>
    </source>
</evidence>
<keyword evidence="6" id="KW-0238">DNA-binding</keyword>
<dbReference type="GO" id="GO:0006352">
    <property type="term" value="P:DNA-templated transcription initiation"/>
    <property type="evidence" value="ECO:0007669"/>
    <property type="project" value="InterPro"/>
</dbReference>
<dbReference type="CDD" id="cd04517">
    <property type="entry name" value="TLF"/>
    <property type="match status" value="1"/>
</dbReference>
<dbReference type="SUPFAM" id="SSF55945">
    <property type="entry name" value="TATA-box binding protein-like"/>
    <property type="match status" value="2"/>
</dbReference>
<dbReference type="PRINTS" id="PR00686">
    <property type="entry name" value="TIFACTORIID"/>
</dbReference>
<dbReference type="InterPro" id="IPR015445">
    <property type="entry name" value="TBP-like"/>
</dbReference>
<evidence type="ECO:0000256" key="10">
    <source>
        <dbReference type="ARBA" id="ARBA00033173"/>
    </source>
</evidence>
<dbReference type="Pfam" id="PF00352">
    <property type="entry name" value="TBP"/>
    <property type="match status" value="2"/>
</dbReference>
<evidence type="ECO:0000256" key="4">
    <source>
        <dbReference type="ARBA" id="ARBA00022490"/>
    </source>
</evidence>
<dbReference type="EMBL" id="HBUF01560088">
    <property type="protein sequence ID" value="CAG6761902.1"/>
    <property type="molecule type" value="Transcribed_RNA"/>
</dbReference>
<dbReference type="PANTHER" id="PTHR10126">
    <property type="entry name" value="TATA-BOX BINDING PROTEIN"/>
    <property type="match status" value="1"/>
</dbReference>
<evidence type="ECO:0000256" key="7">
    <source>
        <dbReference type="ARBA" id="ARBA00023163"/>
    </source>
</evidence>
<dbReference type="GO" id="GO:0005634">
    <property type="term" value="C:nucleus"/>
    <property type="evidence" value="ECO:0007669"/>
    <property type="project" value="UniProtKB-SubCell"/>
</dbReference>
<protein>
    <recommendedName>
        <fullName evidence="9">TATA box-binding protein-like 1</fullName>
    </recommendedName>
    <alternativeName>
        <fullName evidence="10">TBP-like factor</fullName>
    </alternativeName>
</protein>
<name>A0A8D9ACV2_9HEMI</name>
<reference evidence="12" key="1">
    <citation type="submission" date="2021-05" db="EMBL/GenBank/DDBJ databases">
        <authorList>
            <person name="Alioto T."/>
            <person name="Alioto T."/>
            <person name="Gomez Garrido J."/>
        </authorList>
    </citation>
    <scope>NUCLEOTIDE SEQUENCE</scope>
</reference>
<evidence type="ECO:0000256" key="6">
    <source>
        <dbReference type="ARBA" id="ARBA00023125"/>
    </source>
</evidence>
<dbReference type="GO" id="GO:0003677">
    <property type="term" value="F:DNA binding"/>
    <property type="evidence" value="ECO:0007669"/>
    <property type="project" value="UniProtKB-KW"/>
</dbReference>
<dbReference type="FunFam" id="3.30.310.10:FF:000009">
    <property type="entry name" value="TatA box-binding protein-like protein 1"/>
    <property type="match status" value="1"/>
</dbReference>
<keyword evidence="8" id="KW-0539">Nucleus</keyword>
<keyword evidence="4" id="KW-0963">Cytoplasm</keyword>
<evidence type="ECO:0000256" key="3">
    <source>
        <dbReference type="ARBA" id="ARBA00005560"/>
    </source>
</evidence>
<evidence type="ECO:0000256" key="8">
    <source>
        <dbReference type="ARBA" id="ARBA00023242"/>
    </source>
</evidence>
<comment type="similarity">
    <text evidence="3">Belongs to the TBP family.</text>
</comment>
<dbReference type="Gene3D" id="3.30.310.10">
    <property type="entry name" value="TATA-Binding Protein"/>
    <property type="match status" value="2"/>
</dbReference>
<evidence type="ECO:0000256" key="2">
    <source>
        <dbReference type="ARBA" id="ARBA00004496"/>
    </source>
</evidence>
<dbReference type="AlphaFoldDB" id="A0A8D9ACV2"/>
<dbReference type="GO" id="GO:0005737">
    <property type="term" value="C:cytoplasm"/>
    <property type="evidence" value="ECO:0007669"/>
    <property type="project" value="UniProtKB-SubCell"/>
</dbReference>
<sequence>METMFPENTYLQTAATATNGVNGSLMNGIHHVHHYATNKSASYLPHNQNGMTTASMTSLLSNNSGPSSQQQHHQTNQVVPVYHQNHSTPTPRAPTPPPTPEVDIIINNVVCSFAVRCHLNLRQIALNGVNVEYKRENGMVTMKLRKPYTTASIWSSGKITCTGATSEDQSKIAARRYARPLQRLGFKTRFTNFRVVNVLGTCSMPFAIRILAFSEKHREAEYEPELHPGVTYRITKPKATLKIFSTGGITVTAPSVSDVQQAIEHIYPLVYEFRKEKTAEDIALAQKRLRSKKRKLGINDEPEELEEVFLNQDDVEDSEDDALVIKQEDCSDSE</sequence>
<organism evidence="12">
    <name type="scientific">Cacopsylla melanoneura</name>
    <dbReference type="NCBI Taxonomy" id="428564"/>
    <lineage>
        <taxon>Eukaryota</taxon>
        <taxon>Metazoa</taxon>
        <taxon>Ecdysozoa</taxon>
        <taxon>Arthropoda</taxon>
        <taxon>Hexapoda</taxon>
        <taxon>Insecta</taxon>
        <taxon>Pterygota</taxon>
        <taxon>Neoptera</taxon>
        <taxon>Paraneoptera</taxon>
        <taxon>Hemiptera</taxon>
        <taxon>Sternorrhyncha</taxon>
        <taxon>Psylloidea</taxon>
        <taxon>Psyllidae</taxon>
        <taxon>Psyllinae</taxon>
        <taxon>Cacopsylla</taxon>
    </lineage>
</organism>
<proteinExistence type="inferred from homology"/>
<feature type="region of interest" description="Disordered" evidence="11">
    <location>
        <begin position="48"/>
        <end position="75"/>
    </location>
</feature>
<keyword evidence="7" id="KW-0804">Transcription</keyword>
<evidence type="ECO:0000313" key="12">
    <source>
        <dbReference type="EMBL" id="CAG6761902.1"/>
    </source>
</evidence>
<keyword evidence="5" id="KW-0805">Transcription regulation</keyword>
<comment type="subcellular location">
    <subcellularLocation>
        <location evidence="2">Cytoplasm</location>
    </subcellularLocation>
    <subcellularLocation>
        <location evidence="1">Nucleus</location>
    </subcellularLocation>
</comment>
<evidence type="ECO:0000256" key="11">
    <source>
        <dbReference type="SAM" id="MobiDB-lite"/>
    </source>
</evidence>